<proteinExistence type="predicted"/>
<protein>
    <submittedName>
        <fullName evidence="7">Otoferlin-like protein</fullName>
    </submittedName>
</protein>
<organism evidence="7 8">
    <name type="scientific">Lasius niger</name>
    <name type="common">Black garden ant</name>
    <dbReference type="NCBI Taxonomy" id="67767"/>
    <lineage>
        <taxon>Eukaryota</taxon>
        <taxon>Metazoa</taxon>
        <taxon>Ecdysozoa</taxon>
        <taxon>Arthropoda</taxon>
        <taxon>Hexapoda</taxon>
        <taxon>Insecta</taxon>
        <taxon>Pterygota</taxon>
        <taxon>Neoptera</taxon>
        <taxon>Endopterygota</taxon>
        <taxon>Hymenoptera</taxon>
        <taxon>Apocrita</taxon>
        <taxon>Aculeata</taxon>
        <taxon>Formicoidea</taxon>
        <taxon>Formicidae</taxon>
        <taxon>Formicinae</taxon>
        <taxon>Lasius</taxon>
        <taxon>Lasius</taxon>
    </lineage>
</organism>
<reference evidence="7 8" key="1">
    <citation type="submission" date="2015-04" db="EMBL/GenBank/DDBJ databases">
        <title>Lasius niger genome sequencing.</title>
        <authorList>
            <person name="Konorov E.A."/>
            <person name="Nikitin M.A."/>
            <person name="Kirill M.V."/>
            <person name="Chang P."/>
        </authorList>
    </citation>
    <scope>NUCLEOTIDE SEQUENCE [LARGE SCALE GENOMIC DNA]</scope>
    <source>
        <tissue evidence="7">Whole</tissue>
    </source>
</reference>
<evidence type="ECO:0000259" key="6">
    <source>
        <dbReference type="SMART" id="SM01201"/>
    </source>
</evidence>
<dbReference type="PaxDb" id="67767-A0A0J7KR20"/>
<dbReference type="PANTHER" id="PTHR12546">
    <property type="entry name" value="FER-1-LIKE"/>
    <property type="match status" value="1"/>
</dbReference>
<evidence type="ECO:0000256" key="3">
    <source>
        <dbReference type="ARBA" id="ARBA00022737"/>
    </source>
</evidence>
<keyword evidence="5" id="KW-0472">Membrane</keyword>
<dbReference type="SMART" id="SM01201">
    <property type="entry name" value="FerB"/>
    <property type="match status" value="1"/>
</dbReference>
<dbReference type="Pfam" id="PF08150">
    <property type="entry name" value="FerB"/>
    <property type="match status" value="1"/>
</dbReference>
<evidence type="ECO:0000313" key="8">
    <source>
        <dbReference type="Proteomes" id="UP000036403"/>
    </source>
</evidence>
<evidence type="ECO:0000313" key="7">
    <source>
        <dbReference type="EMBL" id="KMQ92684.1"/>
    </source>
</evidence>
<comment type="caution">
    <text evidence="7">The sequence shown here is derived from an EMBL/GenBank/DDBJ whole genome shotgun (WGS) entry which is preliminary data.</text>
</comment>
<dbReference type="STRING" id="67767.A0A0J7KR20"/>
<dbReference type="InterPro" id="IPR012561">
    <property type="entry name" value="Ferlin_B-domain"/>
</dbReference>
<dbReference type="GO" id="GO:0016020">
    <property type="term" value="C:membrane"/>
    <property type="evidence" value="ECO:0007669"/>
    <property type="project" value="UniProtKB-SubCell"/>
</dbReference>
<dbReference type="InterPro" id="IPR037721">
    <property type="entry name" value="Ferlin"/>
</dbReference>
<gene>
    <name evidence="7" type="ORF">RF55_7292</name>
</gene>
<keyword evidence="4" id="KW-1133">Transmembrane helix</keyword>
<dbReference type="PANTHER" id="PTHR12546:SF60">
    <property type="entry name" value="MISFIRE, ISOFORM F"/>
    <property type="match status" value="1"/>
</dbReference>
<dbReference type="GO" id="GO:0007009">
    <property type="term" value="P:plasma membrane organization"/>
    <property type="evidence" value="ECO:0007669"/>
    <property type="project" value="TreeGrafter"/>
</dbReference>
<evidence type="ECO:0000256" key="1">
    <source>
        <dbReference type="ARBA" id="ARBA00004370"/>
    </source>
</evidence>
<feature type="domain" description="Ferlin B-domain" evidence="6">
    <location>
        <begin position="106"/>
        <end position="180"/>
    </location>
</feature>
<accession>A0A0J7KR20</accession>
<comment type="subcellular location">
    <subcellularLocation>
        <location evidence="1">Membrane</location>
    </subcellularLocation>
</comment>
<evidence type="ECO:0000256" key="4">
    <source>
        <dbReference type="ARBA" id="ARBA00022989"/>
    </source>
</evidence>
<keyword evidence="8" id="KW-1185">Reference proteome</keyword>
<evidence type="ECO:0000256" key="2">
    <source>
        <dbReference type="ARBA" id="ARBA00022692"/>
    </source>
</evidence>
<sequence length="219" mass="25089">EARLEKLEDLVATQNPTAFEIYNETIRALKAHCTRYVYVLDIGKYEKKGGNTRLDRHRANLCLKNVENILERIKINGELPNNNYIRIAMIHAYQYLRKLRNLCEDPQHSLPDVFVWMIAGSKRVAYSRLSAEQILHSEEAAEMGAKCGRRVSLFPGNPDDEDETVEYSACKIDAFLWLGNAKYAAACWSAIPPGYETDHGANVDTFPKYIEYNRSTVRK</sequence>
<feature type="non-terminal residue" evidence="7">
    <location>
        <position position="1"/>
    </location>
</feature>
<keyword evidence="3" id="KW-0677">Repeat</keyword>
<evidence type="ECO:0000256" key="5">
    <source>
        <dbReference type="ARBA" id="ARBA00023136"/>
    </source>
</evidence>
<dbReference type="EMBL" id="LBMM01004221">
    <property type="protein sequence ID" value="KMQ92684.1"/>
    <property type="molecule type" value="Genomic_DNA"/>
</dbReference>
<dbReference type="AlphaFoldDB" id="A0A0J7KR20"/>
<keyword evidence="2" id="KW-0812">Transmembrane</keyword>
<dbReference type="OrthoDB" id="10059618at2759"/>
<name>A0A0J7KR20_LASNI</name>
<dbReference type="Proteomes" id="UP000036403">
    <property type="component" value="Unassembled WGS sequence"/>
</dbReference>